<evidence type="ECO:0000313" key="14">
    <source>
        <dbReference type="EMBL" id="OME64377.1"/>
    </source>
</evidence>
<evidence type="ECO:0000256" key="10">
    <source>
        <dbReference type="ARBA" id="ARBA00047663"/>
    </source>
</evidence>
<dbReference type="PANTHER" id="PTHR10285">
    <property type="entry name" value="URIDINE KINASE"/>
    <property type="match status" value="1"/>
</dbReference>
<feature type="transmembrane region" description="Helical" evidence="12">
    <location>
        <begin position="290"/>
        <end position="307"/>
    </location>
</feature>
<evidence type="ECO:0000313" key="15">
    <source>
        <dbReference type="Proteomes" id="UP000187425"/>
    </source>
</evidence>
<proteinExistence type="inferred from homology"/>
<keyword evidence="4" id="KW-0602">Photosynthesis</keyword>
<dbReference type="PRINTS" id="PR00478">
    <property type="entry name" value="PHRIBLKINASE"/>
</dbReference>
<dbReference type="Proteomes" id="UP000187425">
    <property type="component" value="Unassembled WGS sequence"/>
</dbReference>
<sequence>MHFKKYNWFLIILFFKIIVMILFSSGYQDELFKPFVEYFTTYLNNPWEHFYEINYFDNPFPYPPLMLYILSLFYFPGAHLDLPLIVDNFLMKLPGLLSDVFIYALLVKLYPLKKDKVLLYYFASPIVFYAFYIHSQLDLLPTAVLFFSLYLLIKEHWKSSAIVFGFAIAIKFHVIAALPLVLIYLFHYRKKVTYVSYYLGATILVFLIICAPFIGAEAFREYVLKNKEQSQIFAIYFAFGNLKLYLAPLAVFSIYLRFMVYKKINPQLLFSFVGLLFSVFILLVPPMPAWYIWIIPYISIYFINQVETNTKYTLLLNLVLSVTYLVYFMVYHHSALNDITFYGQSINLKSDIDSWGNLSFTLLEGSLLASIYFSYRYGLKNNDIYKYKNSPLLIGIGGDSGSGKSILLDDIYKLLHDKDILLIEGDGDHKWERGNENWKQLTHLNPKANYLHRQSEDIMALKRGESIERVEYDHGTGGFTNPRKVKSKDYVIVSGLHPFYLPKMRKALDLKIYLETEENLRRHWKVLRDTKKRGYSKEKVIQSIEERMVDAQKYIWPQKQFADLVICYFTEELLEVGNVDCVPNLKLKLTVDSNLNMEDLLDELSIQNIAVEHDYSEDLKSQFFIIDQEEREIDFKSIADKIIQNREEIILDVSIWHSDYRGIVQLLILLMISEKLKEERRS</sequence>
<dbReference type="EMBL" id="MPTW01000030">
    <property type="protein sequence ID" value="OME64377.1"/>
    <property type="molecule type" value="Genomic_DNA"/>
</dbReference>
<comment type="catalytic activity">
    <reaction evidence="10 11">
        <text>D-ribulose 5-phosphate + ATP = D-ribulose 1,5-bisphosphate + ADP + H(+)</text>
        <dbReference type="Rhea" id="RHEA:19365"/>
        <dbReference type="ChEBI" id="CHEBI:15378"/>
        <dbReference type="ChEBI" id="CHEBI:30616"/>
        <dbReference type="ChEBI" id="CHEBI:57870"/>
        <dbReference type="ChEBI" id="CHEBI:58121"/>
        <dbReference type="ChEBI" id="CHEBI:456216"/>
        <dbReference type="EC" id="2.7.1.19"/>
    </reaction>
</comment>
<dbReference type="EC" id="2.7.1.19" evidence="3 11"/>
<name>A0A1R0Z8E2_9BACL</name>
<evidence type="ECO:0000256" key="9">
    <source>
        <dbReference type="ARBA" id="ARBA00022840"/>
    </source>
</evidence>
<keyword evidence="9" id="KW-0067">ATP-binding</keyword>
<dbReference type="GO" id="GO:0008974">
    <property type="term" value="F:phosphoribulokinase activity"/>
    <property type="evidence" value="ECO:0007669"/>
    <property type="project" value="UniProtKB-EC"/>
</dbReference>
<evidence type="ECO:0000256" key="6">
    <source>
        <dbReference type="ARBA" id="ARBA00022679"/>
    </source>
</evidence>
<dbReference type="Gene3D" id="3.40.50.300">
    <property type="entry name" value="P-loop containing nucleotide triphosphate hydrolases"/>
    <property type="match status" value="1"/>
</dbReference>
<evidence type="ECO:0000256" key="2">
    <source>
        <dbReference type="ARBA" id="ARBA00009719"/>
    </source>
</evidence>
<evidence type="ECO:0000256" key="7">
    <source>
        <dbReference type="ARBA" id="ARBA00022741"/>
    </source>
</evidence>
<keyword evidence="7" id="KW-0547">Nucleotide-binding</keyword>
<evidence type="ECO:0000256" key="12">
    <source>
        <dbReference type="SAM" id="Phobius"/>
    </source>
</evidence>
<feature type="transmembrane region" description="Helical" evidence="12">
    <location>
        <begin position="197"/>
        <end position="214"/>
    </location>
</feature>
<feature type="transmembrane region" description="Helical" evidence="12">
    <location>
        <begin position="159"/>
        <end position="185"/>
    </location>
</feature>
<dbReference type="InterPro" id="IPR006083">
    <property type="entry name" value="PRK/URK"/>
</dbReference>
<dbReference type="Pfam" id="PF00485">
    <property type="entry name" value="PRK"/>
    <property type="match status" value="1"/>
</dbReference>
<keyword evidence="6" id="KW-0808">Transferase</keyword>
<dbReference type="GO" id="GO:0019253">
    <property type="term" value="P:reductive pentose-phosphate cycle"/>
    <property type="evidence" value="ECO:0007669"/>
    <property type="project" value="UniProtKB-KW"/>
</dbReference>
<gene>
    <name evidence="14" type="ORF">BSK65_28800</name>
</gene>
<reference evidence="14 15" key="1">
    <citation type="submission" date="2016-11" db="EMBL/GenBank/DDBJ databases">
        <title>Paenibacillus species isolates.</title>
        <authorList>
            <person name="Beno S.M."/>
        </authorList>
    </citation>
    <scope>NUCLEOTIDE SEQUENCE [LARGE SCALE GENOMIC DNA]</scope>
    <source>
        <strain evidence="14 15">FSL H7-0443</strain>
    </source>
</reference>
<keyword evidence="12" id="KW-0472">Membrane</keyword>
<keyword evidence="12" id="KW-1133">Transmembrane helix</keyword>
<evidence type="ECO:0000256" key="11">
    <source>
        <dbReference type="RuleBase" id="RU004082"/>
    </source>
</evidence>
<comment type="caution">
    <text evidence="14">The sequence shown here is derived from an EMBL/GenBank/DDBJ whole genome shotgun (WGS) entry which is preliminary data.</text>
</comment>
<comment type="pathway">
    <text evidence="1">Carbohydrate biosynthesis; Calvin cycle.</text>
</comment>
<evidence type="ECO:0000256" key="4">
    <source>
        <dbReference type="ARBA" id="ARBA00022531"/>
    </source>
</evidence>
<dbReference type="PROSITE" id="PS00567">
    <property type="entry name" value="PHOSPHORIBULOKINASE"/>
    <property type="match status" value="1"/>
</dbReference>
<evidence type="ECO:0000259" key="13">
    <source>
        <dbReference type="Pfam" id="PF00485"/>
    </source>
</evidence>
<evidence type="ECO:0000256" key="8">
    <source>
        <dbReference type="ARBA" id="ARBA00022777"/>
    </source>
</evidence>
<dbReference type="AlphaFoldDB" id="A0A1R0Z8E2"/>
<feature type="domain" description="Phosphoribulokinase/uridine kinase" evidence="13">
    <location>
        <begin position="393"/>
        <end position="568"/>
    </location>
</feature>
<feature type="transmembrane region" description="Helical" evidence="12">
    <location>
        <begin position="65"/>
        <end position="86"/>
    </location>
</feature>
<evidence type="ECO:0000256" key="3">
    <source>
        <dbReference type="ARBA" id="ARBA00012042"/>
    </source>
</evidence>
<feature type="transmembrane region" description="Helical" evidence="12">
    <location>
        <begin position="314"/>
        <end position="334"/>
    </location>
</feature>
<keyword evidence="12" id="KW-0812">Transmembrane</keyword>
<protein>
    <recommendedName>
        <fullName evidence="3 11">Phosphoribulokinase</fullName>
        <ecNumber evidence="3 11">2.7.1.19</ecNumber>
    </recommendedName>
</protein>
<dbReference type="InterPro" id="IPR006082">
    <property type="entry name" value="PRK"/>
</dbReference>
<feature type="transmembrane region" description="Helical" evidence="12">
    <location>
        <begin position="7"/>
        <end position="27"/>
    </location>
</feature>
<organism evidence="14 15">
    <name type="scientific">Paenibacillus odorifer</name>
    <dbReference type="NCBI Taxonomy" id="189426"/>
    <lineage>
        <taxon>Bacteria</taxon>
        <taxon>Bacillati</taxon>
        <taxon>Bacillota</taxon>
        <taxon>Bacilli</taxon>
        <taxon>Bacillales</taxon>
        <taxon>Paenibacillaceae</taxon>
        <taxon>Paenibacillus</taxon>
    </lineage>
</organism>
<accession>A0A1R0Z8E2</accession>
<feature type="transmembrane region" description="Helical" evidence="12">
    <location>
        <begin position="117"/>
        <end position="132"/>
    </location>
</feature>
<evidence type="ECO:0000256" key="5">
    <source>
        <dbReference type="ARBA" id="ARBA00022567"/>
    </source>
</evidence>
<feature type="transmembrane region" description="Helical" evidence="12">
    <location>
        <begin position="268"/>
        <end position="284"/>
    </location>
</feature>
<keyword evidence="8" id="KW-0418">Kinase</keyword>
<dbReference type="SUPFAM" id="SSF52540">
    <property type="entry name" value="P-loop containing nucleoside triphosphate hydrolases"/>
    <property type="match status" value="1"/>
</dbReference>
<feature type="transmembrane region" description="Helical" evidence="12">
    <location>
        <begin position="234"/>
        <end position="256"/>
    </location>
</feature>
<dbReference type="RefSeq" id="WP_076286924.1">
    <property type="nucleotide sequence ID" value="NZ_MPTW01000030.1"/>
</dbReference>
<keyword evidence="5" id="KW-0113">Calvin cycle</keyword>
<evidence type="ECO:0000256" key="1">
    <source>
        <dbReference type="ARBA" id="ARBA00005215"/>
    </source>
</evidence>
<dbReference type="InterPro" id="IPR027417">
    <property type="entry name" value="P-loop_NTPase"/>
</dbReference>
<feature type="transmembrane region" description="Helical" evidence="12">
    <location>
        <begin position="354"/>
        <end position="375"/>
    </location>
</feature>
<dbReference type="GO" id="GO:0005524">
    <property type="term" value="F:ATP binding"/>
    <property type="evidence" value="ECO:0007669"/>
    <property type="project" value="UniProtKB-KW"/>
</dbReference>
<comment type="similarity">
    <text evidence="2 11">Belongs to the phosphoribulokinase family.</text>
</comment>